<keyword evidence="8" id="KW-0902">Two-component regulatory system</keyword>
<evidence type="ECO:0000256" key="9">
    <source>
        <dbReference type="SAM" id="Phobius"/>
    </source>
</evidence>
<comment type="caution">
    <text evidence="11">The sequence shown here is derived from an EMBL/GenBank/DDBJ whole genome shotgun (WGS) entry which is preliminary data.</text>
</comment>
<gene>
    <name evidence="11" type="ORF">Q9S71_08180</name>
</gene>
<dbReference type="Pfam" id="PF07730">
    <property type="entry name" value="HisKA_3"/>
    <property type="match status" value="1"/>
</dbReference>
<dbReference type="EMBL" id="JAUZVV010000002">
    <property type="protein sequence ID" value="MDT3316801.1"/>
    <property type="molecule type" value="Genomic_DNA"/>
</dbReference>
<keyword evidence="3" id="KW-0597">Phosphoprotein</keyword>
<keyword evidence="7" id="KW-0067">ATP-binding</keyword>
<keyword evidence="9" id="KW-0812">Transmembrane</keyword>
<evidence type="ECO:0000313" key="11">
    <source>
        <dbReference type="EMBL" id="MDT3316801.1"/>
    </source>
</evidence>
<dbReference type="InterPro" id="IPR050482">
    <property type="entry name" value="Sensor_HK_TwoCompSys"/>
</dbReference>
<evidence type="ECO:0000256" key="1">
    <source>
        <dbReference type="ARBA" id="ARBA00000085"/>
    </source>
</evidence>
<feature type="transmembrane region" description="Helical" evidence="9">
    <location>
        <begin position="71"/>
        <end position="100"/>
    </location>
</feature>
<evidence type="ECO:0000256" key="8">
    <source>
        <dbReference type="ARBA" id="ARBA00023012"/>
    </source>
</evidence>
<reference evidence="11 12" key="1">
    <citation type="submission" date="2023-08" db="EMBL/GenBank/DDBJ databases">
        <title>Microbacterium aquilitoris sp. nov. and Microbacterium gwkjibeachense sp. nov., isolated from beach.</title>
        <authorList>
            <person name="Lee S.D."/>
            <person name="Yang H."/>
            <person name="Kim I."/>
        </authorList>
    </citation>
    <scope>NUCLEOTIDE SEQUENCE [LARGE SCALE GENOMIC DNA]</scope>
    <source>
        <strain evidence="11 12">KSW4-11</strain>
    </source>
</reference>
<dbReference type="InterPro" id="IPR036890">
    <property type="entry name" value="HATPase_C_sf"/>
</dbReference>
<keyword evidence="4" id="KW-0808">Transferase</keyword>
<evidence type="ECO:0000256" key="2">
    <source>
        <dbReference type="ARBA" id="ARBA00012438"/>
    </source>
</evidence>
<comment type="catalytic activity">
    <reaction evidence="1">
        <text>ATP + protein L-histidine = ADP + protein N-phospho-L-histidine.</text>
        <dbReference type="EC" id="2.7.13.3"/>
    </reaction>
</comment>
<feature type="domain" description="Signal transduction histidine kinase subgroup 3 dimerisation and phosphoacceptor" evidence="10">
    <location>
        <begin position="189"/>
        <end position="254"/>
    </location>
</feature>
<evidence type="ECO:0000256" key="6">
    <source>
        <dbReference type="ARBA" id="ARBA00022777"/>
    </source>
</evidence>
<evidence type="ECO:0000256" key="4">
    <source>
        <dbReference type="ARBA" id="ARBA00022679"/>
    </source>
</evidence>
<protein>
    <recommendedName>
        <fullName evidence="2">histidine kinase</fullName>
        <ecNumber evidence="2">2.7.13.3</ecNumber>
    </recommendedName>
</protein>
<accession>A0ABU3GBK1</accession>
<dbReference type="Gene3D" id="3.30.565.10">
    <property type="entry name" value="Histidine kinase-like ATPase, C-terminal domain"/>
    <property type="match status" value="1"/>
</dbReference>
<organism evidence="11 12">
    <name type="scientific">Microbacterium gawkjiense</name>
    <dbReference type="NCBI Taxonomy" id="3067309"/>
    <lineage>
        <taxon>Bacteria</taxon>
        <taxon>Bacillati</taxon>
        <taxon>Actinomycetota</taxon>
        <taxon>Actinomycetes</taxon>
        <taxon>Micrococcales</taxon>
        <taxon>Microbacteriaceae</taxon>
        <taxon>Microbacterium</taxon>
    </lineage>
</organism>
<evidence type="ECO:0000313" key="12">
    <source>
        <dbReference type="Proteomes" id="UP001251849"/>
    </source>
</evidence>
<proteinExistence type="predicted"/>
<dbReference type="EC" id="2.7.13.3" evidence="2"/>
<dbReference type="CDD" id="cd16917">
    <property type="entry name" value="HATPase_UhpB-NarQ-NarX-like"/>
    <property type="match status" value="1"/>
</dbReference>
<sequence>MPLLDLPDAPADPRPRVPRWVREVLIAIFIAGLAFAQPPIPEFQSSGPVATALMIAPVVVLPWRHRRPIPVLVVVLALFGAVSVAGTLSIGVAVAVGVAMFQVAYRYQRSKVFLIGACVAVLIVVLTVPAAVAGVIDPRIFQFGLIVAFATAAGSGARARHAYITAITDRAERAEQTREAEARRRVSEERLRIARDLHDTVAHQIAVISLHAGVASSAIDARPEKAKESLVTIREASRTVLSEIGDLLSMLRSEEGEDAMPAPAAGLERLDELVAQFAASDLDVTSRIEGDLARVGGAVDLVAYRVAQEGLTNAHKHGAGMRAHVLVEIGDDTVVVTVTNPTHEAPAPDGHVGSGLGLVGLRERVAAVRGSVSAGQVPGGWRLSARLPLVKEDA</sequence>
<dbReference type="RefSeq" id="WP_311861754.1">
    <property type="nucleotide sequence ID" value="NZ_JAUZVV010000002.1"/>
</dbReference>
<keyword evidence="5" id="KW-0547">Nucleotide-binding</keyword>
<evidence type="ECO:0000256" key="5">
    <source>
        <dbReference type="ARBA" id="ARBA00022741"/>
    </source>
</evidence>
<dbReference type="Gene3D" id="1.20.5.1930">
    <property type="match status" value="1"/>
</dbReference>
<dbReference type="InterPro" id="IPR011712">
    <property type="entry name" value="Sig_transdc_His_kin_sub3_dim/P"/>
</dbReference>
<evidence type="ECO:0000256" key="3">
    <source>
        <dbReference type="ARBA" id="ARBA00022553"/>
    </source>
</evidence>
<evidence type="ECO:0000259" key="10">
    <source>
        <dbReference type="Pfam" id="PF07730"/>
    </source>
</evidence>
<dbReference type="PANTHER" id="PTHR24421">
    <property type="entry name" value="NITRATE/NITRITE SENSOR PROTEIN NARX-RELATED"/>
    <property type="match status" value="1"/>
</dbReference>
<keyword evidence="6 11" id="KW-0418">Kinase</keyword>
<dbReference type="Proteomes" id="UP001251849">
    <property type="component" value="Unassembled WGS sequence"/>
</dbReference>
<dbReference type="PANTHER" id="PTHR24421:SF10">
    <property type="entry name" value="NITRATE_NITRITE SENSOR PROTEIN NARQ"/>
    <property type="match status" value="1"/>
</dbReference>
<dbReference type="GO" id="GO:0016301">
    <property type="term" value="F:kinase activity"/>
    <property type="evidence" value="ECO:0007669"/>
    <property type="project" value="UniProtKB-KW"/>
</dbReference>
<dbReference type="SUPFAM" id="SSF55874">
    <property type="entry name" value="ATPase domain of HSP90 chaperone/DNA topoisomerase II/histidine kinase"/>
    <property type="match status" value="1"/>
</dbReference>
<evidence type="ECO:0000256" key="7">
    <source>
        <dbReference type="ARBA" id="ARBA00022840"/>
    </source>
</evidence>
<keyword evidence="12" id="KW-1185">Reference proteome</keyword>
<feature type="transmembrane region" description="Helical" evidence="9">
    <location>
        <begin position="112"/>
        <end position="134"/>
    </location>
</feature>
<name>A0ABU3GBK1_9MICO</name>
<keyword evidence="9" id="KW-0472">Membrane</keyword>
<keyword evidence="9" id="KW-1133">Transmembrane helix</keyword>